<evidence type="ECO:0000313" key="2">
    <source>
        <dbReference type="EMBL" id="CAL4126867.1"/>
    </source>
</evidence>
<proteinExistence type="predicted"/>
<sequence length="234" mass="25689">MKSLKPKTILSVLVLLSCTWQPCSGFFLDSLVNGINDTAGTFFWEIIKLIIEGPTGLVVRVLSYDFFGLREFLWGAGWWTVGAGVEKVQTVANALLWSFTTIAVGNLNKVVKWVFSTIWTGIKGAANFSKGAVGITSALDKLGEVKNKTLEKSTTVDKDNGVNITTIIGRRSADLTRKVSPTEMSAMKSSLEEAFLSASHYDQHLCLPLALCAIFADNLYLRTPQENKLVTSFR</sequence>
<dbReference type="AlphaFoldDB" id="A0AAV2RLT6"/>
<dbReference type="EMBL" id="CAXKWB010024899">
    <property type="protein sequence ID" value="CAL4126867.1"/>
    <property type="molecule type" value="Genomic_DNA"/>
</dbReference>
<evidence type="ECO:0000256" key="1">
    <source>
        <dbReference type="SAM" id="SignalP"/>
    </source>
</evidence>
<feature type="signal peptide" evidence="1">
    <location>
        <begin position="1"/>
        <end position="25"/>
    </location>
</feature>
<organism evidence="2 3">
    <name type="scientific">Meganyctiphanes norvegica</name>
    <name type="common">Northern krill</name>
    <name type="synonym">Thysanopoda norvegica</name>
    <dbReference type="NCBI Taxonomy" id="48144"/>
    <lineage>
        <taxon>Eukaryota</taxon>
        <taxon>Metazoa</taxon>
        <taxon>Ecdysozoa</taxon>
        <taxon>Arthropoda</taxon>
        <taxon>Crustacea</taxon>
        <taxon>Multicrustacea</taxon>
        <taxon>Malacostraca</taxon>
        <taxon>Eumalacostraca</taxon>
        <taxon>Eucarida</taxon>
        <taxon>Euphausiacea</taxon>
        <taxon>Euphausiidae</taxon>
        <taxon>Meganyctiphanes</taxon>
    </lineage>
</organism>
<evidence type="ECO:0008006" key="4">
    <source>
        <dbReference type="Google" id="ProtNLM"/>
    </source>
</evidence>
<keyword evidence="3" id="KW-1185">Reference proteome</keyword>
<accession>A0AAV2RLT6</accession>
<gene>
    <name evidence="2" type="ORF">MNOR_LOCUS25728</name>
</gene>
<comment type="caution">
    <text evidence="2">The sequence shown here is derived from an EMBL/GenBank/DDBJ whole genome shotgun (WGS) entry which is preliminary data.</text>
</comment>
<feature type="chain" id="PRO_5043382623" description="Lipoprotein" evidence="1">
    <location>
        <begin position="26"/>
        <end position="234"/>
    </location>
</feature>
<evidence type="ECO:0000313" key="3">
    <source>
        <dbReference type="Proteomes" id="UP001497623"/>
    </source>
</evidence>
<protein>
    <recommendedName>
        <fullName evidence="4">Lipoprotein</fullName>
    </recommendedName>
</protein>
<dbReference type="Proteomes" id="UP001497623">
    <property type="component" value="Unassembled WGS sequence"/>
</dbReference>
<keyword evidence="1" id="KW-0732">Signal</keyword>
<dbReference type="PROSITE" id="PS51257">
    <property type="entry name" value="PROKAR_LIPOPROTEIN"/>
    <property type="match status" value="1"/>
</dbReference>
<name>A0AAV2RLT6_MEGNR</name>
<feature type="non-terminal residue" evidence="2">
    <location>
        <position position="234"/>
    </location>
</feature>
<reference evidence="2 3" key="1">
    <citation type="submission" date="2024-05" db="EMBL/GenBank/DDBJ databases">
        <authorList>
            <person name="Wallberg A."/>
        </authorList>
    </citation>
    <scope>NUCLEOTIDE SEQUENCE [LARGE SCALE GENOMIC DNA]</scope>
</reference>